<dbReference type="EMBL" id="KP211900">
    <property type="protein sequence ID" value="ANV80650.1"/>
    <property type="molecule type" value="Genomic_DNA"/>
</dbReference>
<keyword evidence="1" id="KW-0472">Membrane</keyword>
<feature type="transmembrane region" description="Helical" evidence="1">
    <location>
        <begin position="133"/>
        <end position="153"/>
    </location>
</feature>
<evidence type="ECO:0000313" key="2">
    <source>
        <dbReference type="EMBL" id="ANV80650.1"/>
    </source>
</evidence>
<keyword evidence="1" id="KW-1133">Transmembrane helix</keyword>
<reference evidence="2" key="1">
    <citation type="submission" date="2014-11" db="EMBL/GenBank/DDBJ databases">
        <authorList>
            <person name="Zhu J."/>
            <person name="Qi W."/>
            <person name="Song R."/>
        </authorList>
    </citation>
    <scope>NUCLEOTIDE SEQUENCE</scope>
</reference>
<feature type="transmembrane region" description="Helical" evidence="1">
    <location>
        <begin position="249"/>
        <end position="270"/>
    </location>
</feature>
<feature type="transmembrane region" description="Helical" evidence="1">
    <location>
        <begin position="6"/>
        <end position="24"/>
    </location>
</feature>
<keyword evidence="1" id="KW-0812">Transmembrane</keyword>
<reference evidence="2" key="2">
    <citation type="journal article" date="2015" name="ISME J.">
        <title>A new class of marine Euryarchaeota group II from the Mediterranean deep chlorophyll maximum.</title>
        <authorList>
            <person name="Martin-Cuadrado A.B."/>
            <person name="Garcia-Heredia I."/>
            <person name="Molto A.G."/>
            <person name="Lopez-Ubeda R."/>
            <person name="Kimes N."/>
            <person name="Lopez-Garcia P."/>
            <person name="Moreira D."/>
            <person name="Rodriguez-Valera F."/>
        </authorList>
    </citation>
    <scope>NUCLEOTIDE SEQUENCE</scope>
</reference>
<sequence length="283" mass="29661">MEEQTVLVAALMAGIVATTVTVLIEKYGGVVGGILGTIPTTIIPASIGMASEGGNDALIISLAIVPAGMLINAIFLSIWALLPDKLPKTWSQNSSLIFTSIISLIIWALVGLFTIEIIERAIDNNYSPEEISIVGLILVGSLGIAMCWNLKPAPKGKNSVSKKILAARGIVAAMAIGIAVLISSLGMPLLAGLASVFPAIFLTSMIALWLAQGPSVPLGAAGPMMMGGASVAMYSIIAMWSLIEYGLFIGSLIAWIGSIVIWSIPSFVFVNWRAKVTMANENY</sequence>
<evidence type="ECO:0000256" key="1">
    <source>
        <dbReference type="SAM" id="Phobius"/>
    </source>
</evidence>
<proteinExistence type="predicted"/>
<dbReference type="AlphaFoldDB" id="A0A1B1TEC9"/>
<feature type="transmembrane region" description="Helical" evidence="1">
    <location>
        <begin position="165"/>
        <end position="183"/>
    </location>
</feature>
<feature type="transmembrane region" description="Helical" evidence="1">
    <location>
        <begin position="223"/>
        <end position="243"/>
    </location>
</feature>
<feature type="transmembrane region" description="Helical" evidence="1">
    <location>
        <begin position="57"/>
        <end position="82"/>
    </location>
</feature>
<protein>
    <submittedName>
        <fullName evidence="2">Uncharacterized protein</fullName>
    </submittedName>
</protein>
<accession>A0A1B1TEC9</accession>
<name>A0A1B1TEC9_9ARCH</name>
<feature type="transmembrane region" description="Helical" evidence="1">
    <location>
        <begin position="31"/>
        <end position="51"/>
    </location>
</feature>
<feature type="transmembrane region" description="Helical" evidence="1">
    <location>
        <begin position="94"/>
        <end position="113"/>
    </location>
</feature>
<organism evidence="2">
    <name type="scientific">uncultured Poseidoniia archaeon</name>
    <dbReference type="NCBI Taxonomy" id="1697135"/>
    <lineage>
        <taxon>Archaea</taxon>
        <taxon>Methanobacteriati</taxon>
        <taxon>Thermoplasmatota</taxon>
        <taxon>Candidatus Poseidoniia</taxon>
        <taxon>environmental samples</taxon>
    </lineage>
</organism>
<feature type="transmembrane region" description="Helical" evidence="1">
    <location>
        <begin position="189"/>
        <end position="211"/>
    </location>
</feature>